<gene>
    <name evidence="1" type="ORF">LEP1GSC105_2458</name>
</gene>
<dbReference type="Pfam" id="PF07591">
    <property type="entry name" value="PT-HINT"/>
    <property type="match status" value="1"/>
</dbReference>
<sequence length="726" mass="83431">MSGFNSEDYEFANIEEIRIGDVVRSWNENTNTFENKRVTETFVHEVPQLFFLELDGEEEIHTTWNHPFRRYRATQESEPNRNERQSAGYGVERGFENHSVEHFRNVALENRDVTETSHLTPNQLAPNVSKILATGNYSLTPQSEWVKVEDLRLKDQVLRSDGSWGTVTGIYYYNTEPTKVYNLEVEDNHTYVVGGDVLGIGYVVHNYIVDQKDKFLSGAEVEKAYKDHKKMGEKAEIKWGDKTYKKVNGEGEGVAVFVRDYDEKGTKEYIRITKDGLIEQKIKWKGQLGEFMANTLSGEKTKYFNTRGEEVFLQPDKLVRDGGSKKLPFDPVDTKLANNIVDKVKNDYEQSLRTEYANDKKSKLTPAQIDVKVKAEMAVYNRIADRTFKNSYTDENGNAIKHGSDKFLETLAEPEFNGQNSTKKPDGMEIPVKVVIEYMRSKYPDGKGYAPNLAPWNERIATHKENLHELNVELKTGLQKEGMSDKERKSFQKDMEKKIASESNKMYAVELERRNRMEEFEKSSNLIFGKNSKGEYNVSSSEIAKQTKAAICRADTNYYQNRANARMEASFGEYFMNKIEMGDIRPGTDQKNGLVWDKGHLKGFENTYPPKDDIPTATFDASNAYTGEPLSHDYIQQVTANMKPGQIVQVWTDTDGYGNPDRVNVKPGPNHYYGFGMNQAGQLIYLNHTKQPVQYYDANGEIRTLEFKKPIPKEAWPYLRVFRIYK</sequence>
<dbReference type="Gene3D" id="2.170.16.10">
    <property type="entry name" value="Hedgehog/Intein (Hint) domain"/>
    <property type="match status" value="1"/>
</dbReference>
<dbReference type="SUPFAM" id="SSF51294">
    <property type="entry name" value="Hedgehog/intein (Hint) domain"/>
    <property type="match status" value="1"/>
</dbReference>
<accession>A0A0E2D7T1</accession>
<name>A0A0E2D7T1_LEPIR</name>
<dbReference type="AlphaFoldDB" id="A0A0E2D7T1"/>
<evidence type="ECO:0000313" key="1">
    <source>
        <dbReference type="EMBL" id="EKR55517.1"/>
    </source>
</evidence>
<protein>
    <submittedName>
        <fullName evidence="1">Intein C-terminal splicing domain protein</fullName>
    </submittedName>
</protein>
<dbReference type="EMBL" id="AHNR02000028">
    <property type="protein sequence ID" value="EKR55517.1"/>
    <property type="molecule type" value="Genomic_DNA"/>
</dbReference>
<dbReference type="InterPro" id="IPR030934">
    <property type="entry name" value="Intein_C"/>
</dbReference>
<evidence type="ECO:0000313" key="2">
    <source>
        <dbReference type="Proteomes" id="UP000001340"/>
    </source>
</evidence>
<dbReference type="PROSITE" id="PS50818">
    <property type="entry name" value="INTEIN_C_TER"/>
    <property type="match status" value="1"/>
</dbReference>
<dbReference type="InterPro" id="IPR036844">
    <property type="entry name" value="Hint_dom_sf"/>
</dbReference>
<organism evidence="1 2">
    <name type="scientific">Leptospira interrogans str. UI 12758</name>
    <dbReference type="NCBI Taxonomy" id="1049938"/>
    <lineage>
        <taxon>Bacteria</taxon>
        <taxon>Pseudomonadati</taxon>
        <taxon>Spirochaetota</taxon>
        <taxon>Spirochaetia</taxon>
        <taxon>Leptospirales</taxon>
        <taxon>Leptospiraceae</taxon>
        <taxon>Leptospira</taxon>
    </lineage>
</organism>
<comment type="caution">
    <text evidence="1">The sequence shown here is derived from an EMBL/GenBank/DDBJ whole genome shotgun (WGS) entry which is preliminary data.</text>
</comment>
<reference evidence="1 2" key="1">
    <citation type="submission" date="2012-10" db="EMBL/GenBank/DDBJ databases">
        <authorList>
            <person name="Harkins D.M."/>
            <person name="Durkin A.S."/>
            <person name="Brinkac L.M."/>
            <person name="Haft D.H."/>
            <person name="Selengut J.D."/>
            <person name="Sanka R."/>
            <person name="DePew J."/>
            <person name="Purushe J."/>
            <person name="Chanthongthip A."/>
            <person name="Lattana O."/>
            <person name="Phetsouvanh R."/>
            <person name="Newton P.N."/>
            <person name="Vinetz J.M."/>
            <person name="Sutton G.G."/>
            <person name="Nierman W.C."/>
            <person name="Fouts D.E."/>
        </authorList>
    </citation>
    <scope>NUCLEOTIDE SEQUENCE [LARGE SCALE GENOMIC DNA]</scope>
    <source>
        <strain evidence="1 2">UI 12758</strain>
    </source>
</reference>
<proteinExistence type="predicted"/>
<dbReference type="Proteomes" id="UP000001340">
    <property type="component" value="Unassembled WGS sequence"/>
</dbReference>
<dbReference type="NCBIfam" id="TIGR01443">
    <property type="entry name" value="intein_Cterm"/>
    <property type="match status" value="1"/>
</dbReference>